<evidence type="ECO:0000256" key="5">
    <source>
        <dbReference type="NCBIfam" id="TIGR00205"/>
    </source>
</evidence>
<dbReference type="PANTHER" id="PTHR34653:SF1">
    <property type="entry name" value="FLAGELLAR HOOK-BASAL BODY COMPLEX PROTEIN FLIE"/>
    <property type="match status" value="1"/>
</dbReference>
<dbReference type="EMBL" id="FQVH01000008">
    <property type="protein sequence ID" value="SHE95182.1"/>
    <property type="molecule type" value="Genomic_DNA"/>
</dbReference>
<gene>
    <name evidence="4" type="primary">fliE</name>
    <name evidence="6" type="ORF">SAMN02746089_01065</name>
</gene>
<keyword evidence="6" id="KW-0282">Flagellum</keyword>
<dbReference type="InterPro" id="IPR001624">
    <property type="entry name" value="FliE"/>
</dbReference>
<protein>
    <recommendedName>
        <fullName evidence="4 5">Flagellar hook-basal body complex protein FliE</fullName>
    </recommendedName>
</protein>
<evidence type="ECO:0000256" key="1">
    <source>
        <dbReference type="ARBA" id="ARBA00004117"/>
    </source>
</evidence>
<dbReference type="GO" id="GO:0071973">
    <property type="term" value="P:bacterial-type flagellum-dependent cell motility"/>
    <property type="evidence" value="ECO:0007669"/>
    <property type="project" value="InterPro"/>
</dbReference>
<dbReference type="Pfam" id="PF02049">
    <property type="entry name" value="FliE"/>
    <property type="match status" value="1"/>
</dbReference>
<keyword evidence="3 4" id="KW-0975">Bacterial flagellum</keyword>
<evidence type="ECO:0000256" key="4">
    <source>
        <dbReference type="HAMAP-Rule" id="MF_00724"/>
    </source>
</evidence>
<dbReference type="NCBIfam" id="TIGR00205">
    <property type="entry name" value="fliE"/>
    <property type="match status" value="1"/>
</dbReference>
<dbReference type="PANTHER" id="PTHR34653">
    <property type="match status" value="1"/>
</dbReference>
<keyword evidence="7" id="KW-1185">Reference proteome</keyword>
<dbReference type="GO" id="GO:0003774">
    <property type="term" value="F:cytoskeletal motor activity"/>
    <property type="evidence" value="ECO:0007669"/>
    <property type="project" value="InterPro"/>
</dbReference>
<dbReference type="RefSeq" id="WP_073342389.1">
    <property type="nucleotide sequence ID" value="NZ_FQVH01000008.1"/>
</dbReference>
<comment type="similarity">
    <text evidence="2 4">Belongs to the FliE family.</text>
</comment>
<dbReference type="OrthoDB" id="9812413at2"/>
<evidence type="ECO:0000256" key="3">
    <source>
        <dbReference type="ARBA" id="ARBA00023143"/>
    </source>
</evidence>
<dbReference type="STRING" id="1121256.SAMN02746089_01065"/>
<dbReference type="AlphaFoldDB" id="A0A1M4XPN1"/>
<dbReference type="Proteomes" id="UP000184088">
    <property type="component" value="Unassembled WGS sequence"/>
</dbReference>
<accession>A0A1M4XPN1</accession>
<name>A0A1M4XPN1_9THEO</name>
<keyword evidence="6" id="KW-0966">Cell projection</keyword>
<organism evidence="6 7">
    <name type="scientific">Caldanaerobius fijiensis DSM 17918</name>
    <dbReference type="NCBI Taxonomy" id="1121256"/>
    <lineage>
        <taxon>Bacteria</taxon>
        <taxon>Bacillati</taxon>
        <taxon>Bacillota</taxon>
        <taxon>Clostridia</taxon>
        <taxon>Thermoanaerobacterales</taxon>
        <taxon>Thermoanaerobacteraceae</taxon>
        <taxon>Caldanaerobius</taxon>
    </lineage>
</organism>
<sequence>MIQPVSTIGLNGVYNVSTTGTLSDVKNNDVNFSEILSKAIKEIDNLQKISYNDDILLAAGKISLPQVMIDAEKANVALQMALSIRDKIVSAYQEIMRMQI</sequence>
<comment type="subcellular location">
    <subcellularLocation>
        <location evidence="1 4">Bacterial flagellum basal body</location>
    </subcellularLocation>
</comment>
<keyword evidence="6" id="KW-0969">Cilium</keyword>
<dbReference type="GO" id="GO:0005198">
    <property type="term" value="F:structural molecule activity"/>
    <property type="evidence" value="ECO:0007669"/>
    <property type="project" value="UniProtKB-UniRule"/>
</dbReference>
<evidence type="ECO:0000313" key="7">
    <source>
        <dbReference type="Proteomes" id="UP000184088"/>
    </source>
</evidence>
<reference evidence="6 7" key="1">
    <citation type="submission" date="2016-11" db="EMBL/GenBank/DDBJ databases">
        <authorList>
            <person name="Jaros S."/>
            <person name="Januszkiewicz K."/>
            <person name="Wedrychowicz H."/>
        </authorList>
    </citation>
    <scope>NUCLEOTIDE SEQUENCE [LARGE SCALE GENOMIC DNA]</scope>
    <source>
        <strain evidence="6 7">DSM 17918</strain>
    </source>
</reference>
<dbReference type="HAMAP" id="MF_00724">
    <property type="entry name" value="FliE"/>
    <property type="match status" value="1"/>
</dbReference>
<dbReference type="PRINTS" id="PR01006">
    <property type="entry name" value="FLGHOOKFLIE"/>
</dbReference>
<evidence type="ECO:0000256" key="2">
    <source>
        <dbReference type="ARBA" id="ARBA00009272"/>
    </source>
</evidence>
<dbReference type="GO" id="GO:0009425">
    <property type="term" value="C:bacterial-type flagellum basal body"/>
    <property type="evidence" value="ECO:0007669"/>
    <property type="project" value="UniProtKB-SubCell"/>
</dbReference>
<evidence type="ECO:0000313" key="6">
    <source>
        <dbReference type="EMBL" id="SHE95182.1"/>
    </source>
</evidence>
<proteinExistence type="inferred from homology"/>